<evidence type="ECO:0000313" key="7">
    <source>
        <dbReference type="Proteomes" id="UP001054902"/>
    </source>
</evidence>
<keyword evidence="2 4" id="KW-0863">Zinc-finger</keyword>
<protein>
    <recommendedName>
        <fullName evidence="5">MYND-type domain-containing protein</fullName>
    </recommendedName>
</protein>
<gene>
    <name evidence="6" type="ORF">CTEN210_09648</name>
</gene>
<proteinExistence type="predicted"/>
<evidence type="ECO:0000256" key="1">
    <source>
        <dbReference type="ARBA" id="ARBA00022723"/>
    </source>
</evidence>
<reference evidence="6 7" key="1">
    <citation type="journal article" date="2021" name="Sci. Rep.">
        <title>The genome of the diatom Chaetoceros tenuissimus carries an ancient integrated fragment of an extant virus.</title>
        <authorList>
            <person name="Hongo Y."/>
            <person name="Kimura K."/>
            <person name="Takaki Y."/>
            <person name="Yoshida Y."/>
            <person name="Baba S."/>
            <person name="Kobayashi G."/>
            <person name="Nagasaki K."/>
            <person name="Hano T."/>
            <person name="Tomaru Y."/>
        </authorList>
    </citation>
    <scope>NUCLEOTIDE SEQUENCE [LARGE SCALE GENOMIC DNA]</scope>
    <source>
        <strain evidence="6 7">NIES-3715</strain>
    </source>
</reference>
<evidence type="ECO:0000259" key="5">
    <source>
        <dbReference type="PROSITE" id="PS50865"/>
    </source>
</evidence>
<keyword evidence="7" id="KW-1185">Reference proteome</keyword>
<dbReference type="AlphaFoldDB" id="A0AAD3CVU7"/>
<evidence type="ECO:0000256" key="2">
    <source>
        <dbReference type="ARBA" id="ARBA00022771"/>
    </source>
</evidence>
<evidence type="ECO:0000256" key="4">
    <source>
        <dbReference type="PROSITE-ProRule" id="PRU00134"/>
    </source>
</evidence>
<dbReference type="InterPro" id="IPR002893">
    <property type="entry name" value="Znf_MYND"/>
</dbReference>
<comment type="caution">
    <text evidence="6">The sequence shown here is derived from an EMBL/GenBank/DDBJ whole genome shotgun (WGS) entry which is preliminary data.</text>
</comment>
<dbReference type="SUPFAM" id="SSF144232">
    <property type="entry name" value="HIT/MYND zinc finger-like"/>
    <property type="match status" value="1"/>
</dbReference>
<sequence length="594" mass="68669">MKNQSVLDTKPAPERGLSMNTEEGANEFLRQMKHIRKLPFSSTFLISINQYIHKPGGTIEERFKFIEITEHAKDIEAGARDRITLHGYYTKMRNIFTNASKDLLQEVVTDTELRVIFNHFASLLKYAISRENKGVIIDEACLHEAILVLIKVFESLNPSQDIIQDYLKSLASAAKRSTDALPHDSGIGYFLCHTMTECFVTLIFMKKKDLSMKNKMKVVDKAIMMMHKTGILEQVLRHIHLPWTLPTNNREELVRMFFITLASSSVSLGKIFKAGSPTRDALVDVLEGRIKPCPENEHMMEILEALKKFLDMGLTSGNPDEKYLPRQRIECAMCKEVDQTRNLLVCGNCKLFGYCSRECQVAHWKDHKGRCKEYTSGAKTKNLEAIALKFMLENQPQMLEKLRKIYNGNDVVLDLDFCNDNWPKLPPALRKPPEFEVFPAEIFWNREKDKAPDHWFFKDLGGGATLWSEEFLKNVREVTDSRSEKVKSDYFNIYVFVRLSDVQQIVTSSLLRDTMEANYNQSEERKKSKSYQQRREEYIQKNSDQMLSSLSVNELRKLKNLSASEKEEWVRDYQEKLGNLFDAYEDALSEIVIG</sequence>
<evidence type="ECO:0000256" key="3">
    <source>
        <dbReference type="ARBA" id="ARBA00022833"/>
    </source>
</evidence>
<name>A0AAD3CVU7_9STRA</name>
<accession>A0AAD3CVU7</accession>
<dbReference type="Gene3D" id="6.10.140.2220">
    <property type="match status" value="1"/>
</dbReference>
<keyword evidence="1" id="KW-0479">Metal-binding</keyword>
<dbReference type="EMBL" id="BLLK01000046">
    <property type="protein sequence ID" value="GFH53172.1"/>
    <property type="molecule type" value="Genomic_DNA"/>
</dbReference>
<dbReference type="Pfam" id="PF01753">
    <property type="entry name" value="zf-MYND"/>
    <property type="match status" value="1"/>
</dbReference>
<dbReference type="Proteomes" id="UP001054902">
    <property type="component" value="Unassembled WGS sequence"/>
</dbReference>
<evidence type="ECO:0000313" key="6">
    <source>
        <dbReference type="EMBL" id="GFH53172.1"/>
    </source>
</evidence>
<keyword evidence="3" id="KW-0862">Zinc</keyword>
<feature type="domain" description="MYND-type" evidence="5">
    <location>
        <begin position="331"/>
        <end position="371"/>
    </location>
</feature>
<dbReference type="PROSITE" id="PS01360">
    <property type="entry name" value="ZF_MYND_1"/>
    <property type="match status" value="1"/>
</dbReference>
<organism evidence="6 7">
    <name type="scientific">Chaetoceros tenuissimus</name>
    <dbReference type="NCBI Taxonomy" id="426638"/>
    <lineage>
        <taxon>Eukaryota</taxon>
        <taxon>Sar</taxon>
        <taxon>Stramenopiles</taxon>
        <taxon>Ochrophyta</taxon>
        <taxon>Bacillariophyta</taxon>
        <taxon>Coscinodiscophyceae</taxon>
        <taxon>Chaetocerotophycidae</taxon>
        <taxon>Chaetocerotales</taxon>
        <taxon>Chaetocerotaceae</taxon>
        <taxon>Chaetoceros</taxon>
    </lineage>
</organism>
<dbReference type="PROSITE" id="PS50865">
    <property type="entry name" value="ZF_MYND_2"/>
    <property type="match status" value="1"/>
</dbReference>
<dbReference type="GO" id="GO:0008270">
    <property type="term" value="F:zinc ion binding"/>
    <property type="evidence" value="ECO:0007669"/>
    <property type="project" value="UniProtKB-KW"/>
</dbReference>